<dbReference type="InterPro" id="IPR014024">
    <property type="entry name" value="Auxin_eff_plant"/>
</dbReference>
<feature type="compositionally biased region" description="Basic and acidic residues" evidence="9">
    <location>
        <begin position="410"/>
        <end position="420"/>
    </location>
</feature>
<accession>A0A8T1PKZ6</accession>
<dbReference type="NCBIfam" id="TIGR00946">
    <property type="entry name" value="2a69"/>
    <property type="match status" value="1"/>
</dbReference>
<sequence>MISLTDLYHVLTSVVPLYVAMILAYGSVKWWKIFSPDQCSGINRFVALFAVPLLSFHFISTNNPYEMNYRFIAADTLQKVIVLVVLAIWSRTSSRGSLEWSITLFSLSSLPNTLVMGIPLLKGMYGDSSGTLMVQIVVLQCIIWYTLMLFLFEYRGARLLIVDQFPDTAGSIISFRVDSDILSLDGKEPLETQAEVGEDGKLHVTVRKSASSRSEIFSRRSHGPNSGLSLTPRPSNLTNAEIYSLQSSRNPTPRGSSFNHTDFYSMVNGKNASNVSPRQSNFGNLGFDEESGVGVFGNPARPNGAYPAPPSAGIFSPGAKKKANGCAGDGGKDLHMFVWSSSASPVSEGGIHVFRGGGDYANELGGVGHQKDYDEFGRDEFSFGNRTLTNGVDREGPVLSKLGSSSTTELHPKAGAHGDSKPVSMPPASVMSRLILIMVWRKLIRNPNTYSSLIGLTWSLVSFKWNIVMPAIIARSIAILSDAGLGMAMFSLGLFMALQPKMIACGNSVASFAMAVRFITGPAVMAAASVAVGLRGVLLHIAIVQAALPQGIVPFVFAKEYNVHADILSTGVIFGMLIALPITLVYYILLGL</sequence>
<feature type="transmembrane region" description="Helical" evidence="8">
    <location>
        <begin position="570"/>
        <end position="589"/>
    </location>
</feature>
<dbReference type="InterPro" id="IPR004776">
    <property type="entry name" value="Mem_transp_PIN-like"/>
</dbReference>
<evidence type="ECO:0000256" key="4">
    <source>
        <dbReference type="ARBA" id="ARBA00022692"/>
    </source>
</evidence>
<dbReference type="GO" id="GO:0005886">
    <property type="term" value="C:plasma membrane"/>
    <property type="evidence" value="ECO:0007669"/>
    <property type="project" value="TreeGrafter"/>
</dbReference>
<dbReference type="EMBL" id="CM031817">
    <property type="protein sequence ID" value="KAG6641100.1"/>
    <property type="molecule type" value="Genomic_DNA"/>
</dbReference>
<evidence type="ECO:0000256" key="7">
    <source>
        <dbReference type="ARBA" id="ARBA00023294"/>
    </source>
</evidence>
<evidence type="ECO:0000256" key="3">
    <source>
        <dbReference type="ARBA" id="ARBA00022448"/>
    </source>
</evidence>
<comment type="caution">
    <text evidence="8">Lacks conserved residue(s) required for the propagation of feature annotation.</text>
</comment>
<dbReference type="AlphaFoldDB" id="A0A8T1PKZ6"/>
<feature type="transmembrane region" description="Helical" evidence="8">
    <location>
        <begin position="537"/>
        <end position="558"/>
    </location>
</feature>
<comment type="subcellular location">
    <subcellularLocation>
        <location evidence="1 8">Membrane</location>
        <topology evidence="1 8">Multi-pass membrane protein</topology>
    </subcellularLocation>
</comment>
<organism evidence="10 12">
    <name type="scientific">Carya illinoinensis</name>
    <name type="common">Pecan</name>
    <dbReference type="NCBI Taxonomy" id="32201"/>
    <lineage>
        <taxon>Eukaryota</taxon>
        <taxon>Viridiplantae</taxon>
        <taxon>Streptophyta</taxon>
        <taxon>Embryophyta</taxon>
        <taxon>Tracheophyta</taxon>
        <taxon>Spermatophyta</taxon>
        <taxon>Magnoliopsida</taxon>
        <taxon>eudicotyledons</taxon>
        <taxon>Gunneridae</taxon>
        <taxon>Pentapetalae</taxon>
        <taxon>rosids</taxon>
        <taxon>fabids</taxon>
        <taxon>Fagales</taxon>
        <taxon>Juglandaceae</taxon>
        <taxon>Carya</taxon>
    </lineage>
</organism>
<evidence type="ECO:0000256" key="2">
    <source>
        <dbReference type="ARBA" id="ARBA00009177"/>
    </source>
</evidence>
<evidence type="ECO:0000256" key="8">
    <source>
        <dbReference type="RuleBase" id="RU362108"/>
    </source>
</evidence>
<evidence type="ECO:0000313" key="10">
    <source>
        <dbReference type="EMBL" id="KAG6641100.1"/>
    </source>
</evidence>
<feature type="transmembrane region" description="Helical" evidence="8">
    <location>
        <begin position="509"/>
        <end position="531"/>
    </location>
</feature>
<evidence type="ECO:0000313" key="11">
    <source>
        <dbReference type="EMBL" id="KAG6694465.1"/>
    </source>
</evidence>
<keyword evidence="5 8" id="KW-1133">Transmembrane helix</keyword>
<feature type="transmembrane region" description="Helical" evidence="8">
    <location>
        <begin position="473"/>
        <end position="497"/>
    </location>
</feature>
<comment type="caution">
    <text evidence="10">The sequence shown here is derived from an EMBL/GenBank/DDBJ whole genome shotgun (WGS) entry which is preliminary data.</text>
</comment>
<dbReference type="GO" id="GO:0010329">
    <property type="term" value="F:auxin efflux transmembrane transporter activity"/>
    <property type="evidence" value="ECO:0007669"/>
    <property type="project" value="TreeGrafter"/>
</dbReference>
<dbReference type="GO" id="GO:0009734">
    <property type="term" value="P:auxin-activated signaling pathway"/>
    <property type="evidence" value="ECO:0007669"/>
    <property type="project" value="UniProtKB-UniRule"/>
</dbReference>
<protein>
    <recommendedName>
        <fullName evidence="8">Auxin efflux carrier component</fullName>
    </recommendedName>
</protein>
<dbReference type="Proteomes" id="UP000811609">
    <property type="component" value="Chromosome 9"/>
</dbReference>
<reference evidence="11" key="2">
    <citation type="submission" date="2021-01" db="EMBL/GenBank/DDBJ databases">
        <authorList>
            <person name="Lovell J.T."/>
            <person name="Bentley N."/>
            <person name="Bhattarai G."/>
            <person name="Jenkins J.W."/>
            <person name="Sreedasyam A."/>
            <person name="Alarcon Y."/>
            <person name="Bock C."/>
            <person name="Boston L."/>
            <person name="Carlson J."/>
            <person name="Cervantes K."/>
            <person name="Clermont K."/>
            <person name="Krom N."/>
            <person name="Kubenka K."/>
            <person name="Mamidi S."/>
            <person name="Mattison C."/>
            <person name="Monteros M."/>
            <person name="Pisani C."/>
            <person name="Plott C."/>
            <person name="Rajasekar S."/>
            <person name="Rhein H.S."/>
            <person name="Rohla C."/>
            <person name="Song M."/>
            <person name="Hilaire R.S."/>
            <person name="Shu S."/>
            <person name="Wells L."/>
            <person name="Wang X."/>
            <person name="Webber J."/>
            <person name="Heerema R.J."/>
            <person name="Klein P."/>
            <person name="Conner P."/>
            <person name="Grauke L."/>
            <person name="Grimwood J."/>
            <person name="Schmutz J."/>
            <person name="Randall J.J."/>
        </authorList>
    </citation>
    <scope>NUCLEOTIDE SEQUENCE</scope>
    <source>
        <tissue evidence="11">Leaf</tissue>
    </source>
</reference>
<name>A0A8T1PKZ6_CARIL</name>
<dbReference type="Proteomes" id="UP000811246">
    <property type="component" value="Chromosome 9"/>
</dbReference>
<evidence type="ECO:0000256" key="6">
    <source>
        <dbReference type="ARBA" id="ARBA00023136"/>
    </source>
</evidence>
<feature type="compositionally biased region" description="Polar residues" evidence="9">
    <location>
        <begin position="223"/>
        <end position="235"/>
    </location>
</feature>
<dbReference type="OrthoDB" id="1868374at2759"/>
<dbReference type="GO" id="GO:0005783">
    <property type="term" value="C:endoplasmic reticulum"/>
    <property type="evidence" value="ECO:0007669"/>
    <property type="project" value="TreeGrafter"/>
</dbReference>
<dbReference type="InterPro" id="IPR051107">
    <property type="entry name" value="Auxin_Efflux_Carrier"/>
</dbReference>
<keyword evidence="4 8" id="KW-0812">Transmembrane</keyword>
<dbReference type="PANTHER" id="PTHR31752">
    <property type="entry name" value="AUXIN EFFLUX CARRIER COMPONENT 1B-RELATED"/>
    <property type="match status" value="1"/>
</dbReference>
<gene>
    <name evidence="10" type="ORF">CIPAW_09G049200</name>
    <name evidence="11" type="ORF">I3842_09G049500</name>
</gene>
<evidence type="ECO:0000313" key="12">
    <source>
        <dbReference type="Proteomes" id="UP000811609"/>
    </source>
</evidence>
<comment type="function">
    <text evidence="8">May act as a component of the auxin efflux carrier.</text>
</comment>
<reference evidence="10" key="1">
    <citation type="submission" date="2020-12" db="EMBL/GenBank/DDBJ databases">
        <title>WGS assembly of Carya illinoinensis cv. Pawnee.</title>
        <authorList>
            <person name="Platts A."/>
            <person name="Shu S."/>
            <person name="Wright S."/>
            <person name="Barry K."/>
            <person name="Edger P."/>
            <person name="Pires J.C."/>
            <person name="Schmutz J."/>
        </authorList>
    </citation>
    <scope>NUCLEOTIDE SEQUENCE</scope>
    <source>
        <tissue evidence="10">Leaf</tissue>
    </source>
</reference>
<evidence type="ECO:0000256" key="9">
    <source>
        <dbReference type="SAM" id="MobiDB-lite"/>
    </source>
</evidence>
<comment type="similarity">
    <text evidence="2 8">Belongs to the auxin efflux carrier (TC 2.A.69.1) family.</text>
</comment>
<dbReference type="PANTHER" id="PTHR31752:SF66">
    <property type="entry name" value="AUXIN EFFLUX CARRIER COMPONENT 1B-RELATED"/>
    <property type="match status" value="1"/>
</dbReference>
<feature type="region of interest" description="Disordered" evidence="9">
    <location>
        <begin position="213"/>
        <end position="235"/>
    </location>
</feature>
<dbReference type="Pfam" id="PF03547">
    <property type="entry name" value="Mem_trans"/>
    <property type="match status" value="1"/>
</dbReference>
<evidence type="ECO:0000256" key="5">
    <source>
        <dbReference type="ARBA" id="ARBA00022989"/>
    </source>
</evidence>
<evidence type="ECO:0000256" key="1">
    <source>
        <dbReference type="ARBA" id="ARBA00004141"/>
    </source>
</evidence>
<feature type="transmembrane region" description="Helical" evidence="8">
    <location>
        <begin position="132"/>
        <end position="152"/>
    </location>
</feature>
<dbReference type="GO" id="GO:0009926">
    <property type="term" value="P:auxin polar transport"/>
    <property type="evidence" value="ECO:0007669"/>
    <property type="project" value="TreeGrafter"/>
</dbReference>
<feature type="transmembrane region" description="Helical" evidence="8">
    <location>
        <begin position="101"/>
        <end position="120"/>
    </location>
</feature>
<dbReference type="EMBL" id="CM031833">
    <property type="protein sequence ID" value="KAG6694465.1"/>
    <property type="molecule type" value="Genomic_DNA"/>
</dbReference>
<feature type="transmembrane region" description="Helical" evidence="8">
    <location>
        <begin position="40"/>
        <end position="59"/>
    </location>
</feature>
<keyword evidence="7 8" id="KW-0927">Auxin signaling pathway</keyword>
<keyword evidence="6 8" id="KW-0472">Membrane</keyword>
<proteinExistence type="inferred from homology"/>
<feature type="region of interest" description="Disordered" evidence="9">
    <location>
        <begin position="394"/>
        <end position="423"/>
    </location>
</feature>
<keyword evidence="3 8" id="KW-0813">Transport</keyword>
<keyword evidence="12" id="KW-1185">Reference proteome</keyword>
<feature type="transmembrane region" description="Helical" evidence="8">
    <location>
        <begin position="6"/>
        <end position="28"/>
    </location>
</feature>